<organism evidence="2">
    <name type="scientific">marine metagenome</name>
    <dbReference type="NCBI Taxonomy" id="408172"/>
    <lineage>
        <taxon>unclassified sequences</taxon>
        <taxon>metagenomes</taxon>
        <taxon>ecological metagenomes</taxon>
    </lineage>
</organism>
<evidence type="ECO:0000313" key="2">
    <source>
        <dbReference type="EMBL" id="SVC18870.1"/>
    </source>
</evidence>
<accession>A0A382K337</accession>
<evidence type="ECO:0000256" key="1">
    <source>
        <dbReference type="SAM" id="Phobius"/>
    </source>
</evidence>
<keyword evidence="1" id="KW-0472">Membrane</keyword>
<proteinExistence type="predicted"/>
<reference evidence="2" key="1">
    <citation type="submission" date="2018-05" db="EMBL/GenBank/DDBJ databases">
        <authorList>
            <person name="Lanie J.A."/>
            <person name="Ng W.-L."/>
            <person name="Kazmierczak K.M."/>
            <person name="Andrzejewski T.M."/>
            <person name="Davidsen T.M."/>
            <person name="Wayne K.J."/>
            <person name="Tettelin H."/>
            <person name="Glass J.I."/>
            <person name="Rusch D."/>
            <person name="Podicherti R."/>
            <person name="Tsui H.-C.T."/>
            <person name="Winkler M.E."/>
        </authorList>
    </citation>
    <scope>NUCLEOTIDE SEQUENCE</scope>
</reference>
<gene>
    <name evidence="2" type="ORF">METZ01_LOCUS271724</name>
</gene>
<feature type="transmembrane region" description="Helical" evidence="1">
    <location>
        <begin position="35"/>
        <end position="56"/>
    </location>
</feature>
<dbReference type="EMBL" id="UINC01078113">
    <property type="protein sequence ID" value="SVC18870.1"/>
    <property type="molecule type" value="Genomic_DNA"/>
</dbReference>
<name>A0A382K337_9ZZZZ</name>
<protein>
    <submittedName>
        <fullName evidence="2">Uncharacterized protein</fullName>
    </submittedName>
</protein>
<dbReference type="AlphaFoldDB" id="A0A382K337"/>
<keyword evidence="1" id="KW-1133">Transmembrane helix</keyword>
<sequence>MISQNANAQCAMCKAVVEANLESGGSIGAGLNDGILYLMAMPYISMIVVGLIWYNLKKEPKS</sequence>
<keyword evidence="1" id="KW-0812">Transmembrane</keyword>